<name>A0A0F9HLU0_9ZZZZ</name>
<dbReference type="AlphaFoldDB" id="A0A0F9HLU0"/>
<dbReference type="EMBL" id="LAZR01022200">
    <property type="protein sequence ID" value="KKL82700.1"/>
    <property type="molecule type" value="Genomic_DNA"/>
</dbReference>
<organism evidence="1">
    <name type="scientific">marine sediment metagenome</name>
    <dbReference type="NCBI Taxonomy" id="412755"/>
    <lineage>
        <taxon>unclassified sequences</taxon>
        <taxon>metagenomes</taxon>
        <taxon>ecological metagenomes</taxon>
    </lineage>
</organism>
<accession>A0A0F9HLU0</accession>
<reference evidence="1" key="1">
    <citation type="journal article" date="2015" name="Nature">
        <title>Complex archaea that bridge the gap between prokaryotes and eukaryotes.</title>
        <authorList>
            <person name="Spang A."/>
            <person name="Saw J.H."/>
            <person name="Jorgensen S.L."/>
            <person name="Zaremba-Niedzwiedzka K."/>
            <person name="Martijn J."/>
            <person name="Lind A.E."/>
            <person name="van Eijk R."/>
            <person name="Schleper C."/>
            <person name="Guy L."/>
            <person name="Ettema T.J."/>
        </authorList>
    </citation>
    <scope>NUCLEOTIDE SEQUENCE</scope>
</reference>
<gene>
    <name evidence="1" type="ORF">LCGC14_1982130</name>
</gene>
<evidence type="ECO:0000313" key="1">
    <source>
        <dbReference type="EMBL" id="KKL82700.1"/>
    </source>
</evidence>
<sequence>MRKQFWRFVSHHDPYGQQMTCFAEIDRDAVIAKAEAAGYIVLNRNIGHCFREEPGLLLKERMDAVRQANHGEPRSQQG</sequence>
<protein>
    <submittedName>
        <fullName evidence="1">Uncharacterized protein</fullName>
    </submittedName>
</protein>
<proteinExistence type="predicted"/>
<comment type="caution">
    <text evidence="1">The sequence shown here is derived from an EMBL/GenBank/DDBJ whole genome shotgun (WGS) entry which is preliminary data.</text>
</comment>